<comment type="caution">
    <text evidence="2">The sequence shown here is derived from an EMBL/GenBank/DDBJ whole genome shotgun (WGS) entry which is preliminary data.</text>
</comment>
<accession>A0ABP9VTC0</accession>
<keyword evidence="3" id="KW-1185">Reference proteome</keyword>
<gene>
    <name evidence="2" type="ORF">Rcae01_02924</name>
</gene>
<name>A0ABP9VTC0_9BACT</name>
<sequence length="52" mass="5957">MLVPRCQSNSHSRCPDADPHGIRNPDLAYHPLDRGPCCVFFRFFYTHPALSI</sequence>
<feature type="compositionally biased region" description="Polar residues" evidence="1">
    <location>
        <begin position="1"/>
        <end position="12"/>
    </location>
</feature>
<evidence type="ECO:0000256" key="1">
    <source>
        <dbReference type="SAM" id="MobiDB-lite"/>
    </source>
</evidence>
<organism evidence="2 3">
    <name type="scientific">Novipirellula caenicola</name>
    <dbReference type="NCBI Taxonomy" id="1536901"/>
    <lineage>
        <taxon>Bacteria</taxon>
        <taxon>Pseudomonadati</taxon>
        <taxon>Planctomycetota</taxon>
        <taxon>Planctomycetia</taxon>
        <taxon>Pirellulales</taxon>
        <taxon>Pirellulaceae</taxon>
        <taxon>Novipirellula</taxon>
    </lineage>
</organism>
<evidence type="ECO:0000313" key="3">
    <source>
        <dbReference type="Proteomes" id="UP001416858"/>
    </source>
</evidence>
<evidence type="ECO:0000313" key="2">
    <source>
        <dbReference type="EMBL" id="GAA5507468.1"/>
    </source>
</evidence>
<feature type="region of interest" description="Disordered" evidence="1">
    <location>
        <begin position="1"/>
        <end position="22"/>
    </location>
</feature>
<dbReference type="EMBL" id="BAABRO010000005">
    <property type="protein sequence ID" value="GAA5507468.1"/>
    <property type="molecule type" value="Genomic_DNA"/>
</dbReference>
<reference evidence="2 3" key="1">
    <citation type="submission" date="2024-02" db="EMBL/GenBank/DDBJ databases">
        <title>Rhodopirellula caenicola NBRC 110016.</title>
        <authorList>
            <person name="Ichikawa N."/>
            <person name="Katano-Makiyama Y."/>
            <person name="Hidaka K."/>
        </authorList>
    </citation>
    <scope>NUCLEOTIDE SEQUENCE [LARGE SCALE GENOMIC DNA]</scope>
    <source>
        <strain evidence="2 3">NBRC 110016</strain>
    </source>
</reference>
<proteinExistence type="predicted"/>
<dbReference type="Proteomes" id="UP001416858">
    <property type="component" value="Unassembled WGS sequence"/>
</dbReference>
<protein>
    <submittedName>
        <fullName evidence="2">Uncharacterized protein</fullName>
    </submittedName>
</protein>
<feature type="compositionally biased region" description="Basic and acidic residues" evidence="1">
    <location>
        <begin position="13"/>
        <end position="22"/>
    </location>
</feature>